<dbReference type="AlphaFoldDB" id="A0A375GDQ8"/>
<keyword evidence="2" id="KW-0812">Transmembrane</keyword>
<dbReference type="EMBL" id="OGUS01000128">
    <property type="protein sequence ID" value="SPC16886.1"/>
    <property type="molecule type" value="Genomic_DNA"/>
</dbReference>
<evidence type="ECO:0000256" key="1">
    <source>
        <dbReference type="SAM" id="MobiDB-lite"/>
    </source>
</evidence>
<protein>
    <submittedName>
        <fullName evidence="3">Uncharacterized protein</fullName>
    </submittedName>
</protein>
<feature type="compositionally biased region" description="Basic and acidic residues" evidence="1">
    <location>
        <begin position="75"/>
        <end position="87"/>
    </location>
</feature>
<name>A0A375GDQ8_9BURK</name>
<comment type="caution">
    <text evidence="3">The sequence shown here is derived from an EMBL/GenBank/DDBJ whole genome shotgun (WGS) entry which is preliminary data.</text>
</comment>
<dbReference type="Proteomes" id="UP000256862">
    <property type="component" value="Chromosome CO2235"/>
</dbReference>
<accession>A0A375GDQ8</accession>
<organism evidence="3">
    <name type="scientific">Cupriavidus oxalaticus</name>
    <dbReference type="NCBI Taxonomy" id="96344"/>
    <lineage>
        <taxon>Bacteria</taxon>
        <taxon>Pseudomonadati</taxon>
        <taxon>Pseudomonadota</taxon>
        <taxon>Betaproteobacteria</taxon>
        <taxon>Burkholderiales</taxon>
        <taxon>Burkholderiaceae</taxon>
        <taxon>Cupriavidus</taxon>
    </lineage>
</organism>
<reference evidence="3" key="1">
    <citation type="submission" date="2018-01" db="EMBL/GenBank/DDBJ databases">
        <authorList>
            <person name="Clerissi C."/>
        </authorList>
    </citation>
    <scope>NUCLEOTIDE SEQUENCE</scope>
    <source>
        <strain evidence="3">Cupriavidus oxalaticus LMG 2235</strain>
    </source>
</reference>
<proteinExistence type="predicted"/>
<evidence type="ECO:0000256" key="2">
    <source>
        <dbReference type="SAM" id="Phobius"/>
    </source>
</evidence>
<gene>
    <name evidence="3" type="ORF">CO2235_60103</name>
</gene>
<keyword evidence="2" id="KW-0472">Membrane</keyword>
<evidence type="ECO:0000313" key="3">
    <source>
        <dbReference type="EMBL" id="SPC16886.1"/>
    </source>
</evidence>
<feature type="transmembrane region" description="Helical" evidence="2">
    <location>
        <begin position="34"/>
        <end position="56"/>
    </location>
</feature>
<keyword evidence="2" id="KW-1133">Transmembrane helix</keyword>
<sequence length="98" mass="11122">MMTSVLTGFLFPAAVLDISPGMLGKIRRGRQDMAHRIVAPTILFACHAPIALYARLPVVADRFRRPRPRLHRNRCHLDDELPRKPRDSQGPAGRHNHL</sequence>
<feature type="region of interest" description="Disordered" evidence="1">
    <location>
        <begin position="69"/>
        <end position="98"/>
    </location>
</feature>